<feature type="domain" description="C2H2-type" evidence="13">
    <location>
        <begin position="416"/>
        <end position="443"/>
    </location>
</feature>
<dbReference type="SUPFAM" id="SSF109640">
    <property type="entry name" value="KRAB domain (Kruppel-associated box)"/>
    <property type="match status" value="1"/>
</dbReference>
<keyword evidence="9" id="KW-0804">Transcription</keyword>
<feature type="domain" description="C2H2-type" evidence="13">
    <location>
        <begin position="276"/>
        <end position="303"/>
    </location>
</feature>
<dbReference type="GO" id="GO:0000977">
    <property type="term" value="F:RNA polymerase II transcription regulatory region sequence-specific DNA binding"/>
    <property type="evidence" value="ECO:0007669"/>
    <property type="project" value="TreeGrafter"/>
</dbReference>
<feature type="domain" description="C2H2-type" evidence="13">
    <location>
        <begin position="500"/>
        <end position="527"/>
    </location>
</feature>
<proteinExistence type="inferred from homology"/>
<dbReference type="InterPro" id="IPR003309">
    <property type="entry name" value="SCAN_dom"/>
</dbReference>
<dbReference type="InterPro" id="IPR036236">
    <property type="entry name" value="Znf_C2H2_sf"/>
</dbReference>
<comment type="subcellular location">
    <subcellularLocation>
        <location evidence="1">Nucleus</location>
    </subcellularLocation>
</comment>
<accession>A0AA97J4L9</accession>
<dbReference type="GO" id="GO:0000981">
    <property type="term" value="F:DNA-binding transcription factor activity, RNA polymerase II-specific"/>
    <property type="evidence" value="ECO:0007669"/>
    <property type="project" value="TreeGrafter"/>
</dbReference>
<dbReference type="SUPFAM" id="SSF57667">
    <property type="entry name" value="beta-beta-alpha zinc fingers"/>
    <property type="match status" value="5"/>
</dbReference>
<keyword evidence="5 11" id="KW-0863">Zinc-finger</keyword>
<dbReference type="Pfam" id="PF00096">
    <property type="entry name" value="zf-C2H2"/>
    <property type="match status" value="7"/>
</dbReference>
<dbReference type="KEGG" id="emc:129327076"/>
<dbReference type="PANTHER" id="PTHR14196:SF12">
    <property type="entry name" value="ZINC FINGER PROTEIN 208-LIKE"/>
    <property type="match status" value="1"/>
</dbReference>
<dbReference type="PROSITE" id="PS50804">
    <property type="entry name" value="SCAN_BOX"/>
    <property type="match status" value="1"/>
</dbReference>
<comment type="similarity">
    <text evidence="2">Belongs to the krueppel C2H2-type zinc-finger protein family.</text>
</comment>
<dbReference type="CDD" id="cd07936">
    <property type="entry name" value="SCAN"/>
    <property type="match status" value="1"/>
</dbReference>
<dbReference type="Pfam" id="PF01352">
    <property type="entry name" value="KRAB"/>
    <property type="match status" value="1"/>
</dbReference>
<keyword evidence="10" id="KW-0539">Nucleus</keyword>
<feature type="domain" description="C2H2-type" evidence="13">
    <location>
        <begin position="360"/>
        <end position="387"/>
    </location>
</feature>
<dbReference type="SMART" id="SM00431">
    <property type="entry name" value="SCAN"/>
    <property type="match status" value="1"/>
</dbReference>
<evidence type="ECO:0000256" key="9">
    <source>
        <dbReference type="ARBA" id="ARBA00023163"/>
    </source>
</evidence>
<dbReference type="SMART" id="SM00349">
    <property type="entry name" value="KRAB"/>
    <property type="match status" value="1"/>
</dbReference>
<dbReference type="InterPro" id="IPR013087">
    <property type="entry name" value="Znf_C2H2_type"/>
</dbReference>
<evidence type="ECO:0000256" key="5">
    <source>
        <dbReference type="ARBA" id="ARBA00022771"/>
    </source>
</evidence>
<evidence type="ECO:0000256" key="1">
    <source>
        <dbReference type="ARBA" id="ARBA00004123"/>
    </source>
</evidence>
<evidence type="ECO:0000256" key="2">
    <source>
        <dbReference type="ARBA" id="ARBA00006991"/>
    </source>
</evidence>
<dbReference type="PROSITE" id="PS00028">
    <property type="entry name" value="ZINC_FINGER_C2H2_1"/>
    <property type="match status" value="7"/>
</dbReference>
<dbReference type="FunFam" id="1.10.4020.10:FF:000005">
    <property type="entry name" value="Uncharacterized protein"/>
    <property type="match status" value="1"/>
</dbReference>
<evidence type="ECO:0000256" key="10">
    <source>
        <dbReference type="ARBA" id="ARBA00023242"/>
    </source>
</evidence>
<evidence type="ECO:0000256" key="6">
    <source>
        <dbReference type="ARBA" id="ARBA00022833"/>
    </source>
</evidence>
<gene>
    <name evidence="17" type="primary">LOC129327076</name>
</gene>
<feature type="region of interest" description="Disordered" evidence="12">
    <location>
        <begin position="1"/>
        <end position="26"/>
    </location>
</feature>
<evidence type="ECO:0000256" key="8">
    <source>
        <dbReference type="ARBA" id="ARBA00023125"/>
    </source>
</evidence>
<keyword evidence="6" id="KW-0862">Zinc</keyword>
<dbReference type="Gene3D" id="6.10.140.140">
    <property type="match status" value="1"/>
</dbReference>
<dbReference type="SUPFAM" id="SSF47353">
    <property type="entry name" value="Retrovirus capsid dimerization domain-like"/>
    <property type="match status" value="1"/>
</dbReference>
<keyword evidence="4" id="KW-0677">Repeat</keyword>
<evidence type="ECO:0000256" key="4">
    <source>
        <dbReference type="ARBA" id="ARBA00022737"/>
    </source>
</evidence>
<dbReference type="InterPro" id="IPR036051">
    <property type="entry name" value="KRAB_dom_sf"/>
</dbReference>
<dbReference type="PROSITE" id="PS50157">
    <property type="entry name" value="ZINC_FINGER_C2H2_2"/>
    <property type="match status" value="8"/>
</dbReference>
<dbReference type="CDD" id="cd07765">
    <property type="entry name" value="KRAB_A-box"/>
    <property type="match status" value="1"/>
</dbReference>
<evidence type="ECO:0000256" key="3">
    <source>
        <dbReference type="ARBA" id="ARBA00022723"/>
    </source>
</evidence>
<dbReference type="PANTHER" id="PTHR14196">
    <property type="entry name" value="ODD-SKIPPED - RELATED"/>
    <property type="match status" value="1"/>
</dbReference>
<dbReference type="Pfam" id="PF02023">
    <property type="entry name" value="SCAN"/>
    <property type="match status" value="1"/>
</dbReference>
<evidence type="ECO:0000259" key="13">
    <source>
        <dbReference type="PROSITE" id="PS50157"/>
    </source>
</evidence>
<evidence type="ECO:0000259" key="15">
    <source>
        <dbReference type="PROSITE" id="PS50805"/>
    </source>
</evidence>
<dbReference type="InterPro" id="IPR050717">
    <property type="entry name" value="C2H2-ZF_Transcription_Reg"/>
</dbReference>
<feature type="region of interest" description="Disordered" evidence="12">
    <location>
        <begin position="222"/>
        <end position="273"/>
    </location>
</feature>
<feature type="domain" description="C2H2-type" evidence="13">
    <location>
        <begin position="444"/>
        <end position="471"/>
    </location>
</feature>
<dbReference type="GO" id="GO:0008270">
    <property type="term" value="F:zinc ion binding"/>
    <property type="evidence" value="ECO:0007669"/>
    <property type="project" value="UniProtKB-KW"/>
</dbReference>
<evidence type="ECO:0000256" key="11">
    <source>
        <dbReference type="PROSITE-ProRule" id="PRU00042"/>
    </source>
</evidence>
<feature type="domain" description="C2H2-type" evidence="13">
    <location>
        <begin position="332"/>
        <end position="359"/>
    </location>
</feature>
<name>A0AA97J4L9_EUBMA</name>
<protein>
    <submittedName>
        <fullName evidence="17">Zinc finger protein 485-like</fullName>
    </submittedName>
</protein>
<dbReference type="Gene3D" id="1.10.4020.10">
    <property type="entry name" value="DNA breaking-rejoining enzymes"/>
    <property type="match status" value="1"/>
</dbReference>
<dbReference type="SMART" id="SM00355">
    <property type="entry name" value="ZnF_C2H2"/>
    <property type="match status" value="8"/>
</dbReference>
<keyword evidence="8" id="KW-0238">DNA-binding</keyword>
<evidence type="ECO:0000256" key="12">
    <source>
        <dbReference type="SAM" id="MobiDB-lite"/>
    </source>
</evidence>
<keyword evidence="16" id="KW-1185">Reference proteome</keyword>
<dbReference type="Proteomes" id="UP001190640">
    <property type="component" value="Chromosome 4"/>
</dbReference>
<dbReference type="FunFam" id="3.30.160.60:FF:000990">
    <property type="entry name" value="zinc finger protein 629 isoform X2"/>
    <property type="match status" value="1"/>
</dbReference>
<keyword evidence="7" id="KW-0805">Transcription regulation</keyword>
<dbReference type="AlphaFoldDB" id="A0AA97J4L9"/>
<dbReference type="PROSITE" id="PS50805">
    <property type="entry name" value="KRAB"/>
    <property type="match status" value="1"/>
</dbReference>
<dbReference type="GeneID" id="129327076"/>
<feature type="compositionally biased region" description="Basic and acidic residues" evidence="12">
    <location>
        <begin position="230"/>
        <end position="258"/>
    </location>
</feature>
<evidence type="ECO:0000256" key="7">
    <source>
        <dbReference type="ARBA" id="ARBA00023015"/>
    </source>
</evidence>
<keyword evidence="3" id="KW-0479">Metal-binding</keyword>
<dbReference type="GO" id="GO:0005634">
    <property type="term" value="C:nucleus"/>
    <property type="evidence" value="ECO:0007669"/>
    <property type="project" value="UniProtKB-SubCell"/>
</dbReference>
<dbReference type="RefSeq" id="XP_054831478.1">
    <property type="nucleotide sequence ID" value="XM_054975503.1"/>
</dbReference>
<feature type="domain" description="SCAN box" evidence="14">
    <location>
        <begin position="48"/>
        <end position="125"/>
    </location>
</feature>
<dbReference type="Gene3D" id="3.30.160.60">
    <property type="entry name" value="Classic Zinc Finger"/>
    <property type="match status" value="9"/>
</dbReference>
<feature type="domain" description="C2H2-type" evidence="13">
    <location>
        <begin position="472"/>
        <end position="499"/>
    </location>
</feature>
<evidence type="ECO:0000313" key="16">
    <source>
        <dbReference type="Proteomes" id="UP001190640"/>
    </source>
</evidence>
<feature type="domain" description="C2H2-type" evidence="13">
    <location>
        <begin position="388"/>
        <end position="415"/>
    </location>
</feature>
<sequence length="602" mass="68996">MRGEPDLADLEARKGPDASEAGSRRRLWEETRQTSLGDNILLSDVQLQLFRHFCYQEAEGPRETCSRLHHLCCQWLKPERHSKREMLDLVLLEQFLAVLPPEMESWVRECGPESSSQAVALAEGFLLSQAEENWNQQVQKQSGQEGYHGANLMGGILKPVMYSLPSLWDREKAASRQPDRGPVTFEEVSVHFTEEEWALLDPGQRTLHKEVMEETCQNVASLEVGGPQNKTEEEPQHPPLDEKYQTRNTEENQNRRNESSASGSESHDIPTDQGRINCPVCGKTFIHKSVFNTHWRIHTGEKTYKCLEFGQTFVQKTHLMEIKRILTEEKAYKCLECGKTFVKKVYLMRHEKIHTGEKPHKCLECGKSFTQSGNLTVHQRIHTGEKPYKCLECGKSFVERSKLIIHQRIHTGEKPYKCLECGKRFNDSGGLTVHRRIHTGEKPYNCLECGKSFARREKLTVHQRIHTGEKPYKCLECGKSFTQSGALTAHQRIHTGERPYKCLECGKNIGQKVHLKQDQRIHAGEKPTFESHIDKHTYTETLDALDQKVHGGCFCKPKAELAQSVTYTFPKETLDTQSKEKGKEQRSATITWLCVDYKLSNI</sequence>
<evidence type="ECO:0000313" key="17">
    <source>
        <dbReference type="RefSeq" id="XP_054831478.1"/>
    </source>
</evidence>
<dbReference type="FunFam" id="3.30.160.60:FF:000188">
    <property type="entry name" value="Zinc finger protein 787"/>
    <property type="match status" value="1"/>
</dbReference>
<dbReference type="InterPro" id="IPR038269">
    <property type="entry name" value="SCAN_sf"/>
</dbReference>
<dbReference type="InterPro" id="IPR001909">
    <property type="entry name" value="KRAB"/>
</dbReference>
<evidence type="ECO:0000259" key="14">
    <source>
        <dbReference type="PROSITE" id="PS50804"/>
    </source>
</evidence>
<organism evidence="16 17">
    <name type="scientific">Eublepharis macularius</name>
    <name type="common">Leopard gecko</name>
    <name type="synonym">Cyrtodactylus macularius</name>
    <dbReference type="NCBI Taxonomy" id="481883"/>
    <lineage>
        <taxon>Eukaryota</taxon>
        <taxon>Metazoa</taxon>
        <taxon>Chordata</taxon>
        <taxon>Craniata</taxon>
        <taxon>Vertebrata</taxon>
        <taxon>Euteleostomi</taxon>
        <taxon>Lepidosauria</taxon>
        <taxon>Squamata</taxon>
        <taxon>Bifurcata</taxon>
        <taxon>Gekkota</taxon>
        <taxon>Eublepharidae</taxon>
        <taxon>Eublepharinae</taxon>
        <taxon>Eublepharis</taxon>
    </lineage>
</organism>
<reference evidence="17" key="1">
    <citation type="submission" date="2025-08" db="UniProtKB">
        <authorList>
            <consortium name="RefSeq"/>
        </authorList>
    </citation>
    <scope>IDENTIFICATION</scope>
    <source>
        <tissue evidence="17">Blood</tissue>
    </source>
</reference>
<dbReference type="FunFam" id="3.30.160.60:FF:002343">
    <property type="entry name" value="Zinc finger protein 33A"/>
    <property type="match status" value="6"/>
</dbReference>
<feature type="domain" description="KRAB" evidence="15">
    <location>
        <begin position="183"/>
        <end position="260"/>
    </location>
</feature>